<dbReference type="PROSITE" id="PS52016">
    <property type="entry name" value="TONB_DEPENDENT_REC_3"/>
    <property type="match status" value="1"/>
</dbReference>
<evidence type="ECO:0000256" key="3">
    <source>
        <dbReference type="ARBA" id="ARBA00022448"/>
    </source>
</evidence>
<keyword evidence="7 10" id="KW-0472">Membrane</keyword>
<dbReference type="PANTHER" id="PTHR30069:SF51">
    <property type="entry name" value="FERRIENTEROBACTIN RECEPTOR"/>
    <property type="match status" value="1"/>
</dbReference>
<dbReference type="GO" id="GO:0042912">
    <property type="term" value="F:colicin transmembrane transporter activity"/>
    <property type="evidence" value="ECO:0007669"/>
    <property type="project" value="TreeGrafter"/>
</dbReference>
<dbReference type="GO" id="GO:0038023">
    <property type="term" value="F:signaling receptor activity"/>
    <property type="evidence" value="ECO:0007669"/>
    <property type="project" value="InterPro"/>
</dbReference>
<protein>
    <submittedName>
        <fullName evidence="15">Ferric enterobactin receptor</fullName>
    </submittedName>
</protein>
<evidence type="ECO:0000259" key="13">
    <source>
        <dbReference type="Pfam" id="PF00593"/>
    </source>
</evidence>
<organism evidence="15 16">
    <name type="scientific">Saezia sanguinis</name>
    <dbReference type="NCBI Taxonomy" id="1965230"/>
    <lineage>
        <taxon>Bacteria</taxon>
        <taxon>Pseudomonadati</taxon>
        <taxon>Pseudomonadota</taxon>
        <taxon>Betaproteobacteria</taxon>
        <taxon>Burkholderiales</taxon>
        <taxon>Saeziaceae</taxon>
        <taxon>Saezia</taxon>
    </lineage>
</organism>
<dbReference type="NCBIfam" id="TIGR01783">
    <property type="entry name" value="TonB-siderophor"/>
    <property type="match status" value="1"/>
</dbReference>
<dbReference type="NCBIfam" id="NF010051">
    <property type="entry name" value="PRK13528.1"/>
    <property type="match status" value="1"/>
</dbReference>
<evidence type="ECO:0000256" key="11">
    <source>
        <dbReference type="RuleBase" id="RU003357"/>
    </source>
</evidence>
<dbReference type="InterPro" id="IPR037066">
    <property type="entry name" value="Plug_dom_sf"/>
</dbReference>
<feature type="chain" id="PRO_5019123767" evidence="12">
    <location>
        <begin position="26"/>
        <end position="741"/>
    </location>
</feature>
<evidence type="ECO:0000259" key="14">
    <source>
        <dbReference type="Pfam" id="PF07715"/>
    </source>
</evidence>
<evidence type="ECO:0000256" key="1">
    <source>
        <dbReference type="ARBA" id="ARBA00004571"/>
    </source>
</evidence>
<dbReference type="GO" id="GO:0044718">
    <property type="term" value="P:siderophore transmembrane transport"/>
    <property type="evidence" value="ECO:0007669"/>
    <property type="project" value="TreeGrafter"/>
</dbReference>
<dbReference type="PANTHER" id="PTHR30069">
    <property type="entry name" value="TONB-DEPENDENT OUTER MEMBRANE RECEPTOR"/>
    <property type="match status" value="1"/>
</dbReference>
<dbReference type="GO" id="GO:0042931">
    <property type="term" value="F:enterobactin transmembrane transporter activity"/>
    <property type="evidence" value="ECO:0007669"/>
    <property type="project" value="TreeGrafter"/>
</dbReference>
<evidence type="ECO:0000256" key="8">
    <source>
        <dbReference type="ARBA" id="ARBA00023170"/>
    </source>
</evidence>
<feature type="signal peptide" evidence="12">
    <location>
        <begin position="1"/>
        <end position="25"/>
    </location>
</feature>
<keyword evidence="6 11" id="KW-0798">TonB box</keyword>
<evidence type="ECO:0000256" key="12">
    <source>
        <dbReference type="SAM" id="SignalP"/>
    </source>
</evidence>
<evidence type="ECO:0000256" key="4">
    <source>
        <dbReference type="ARBA" id="ARBA00022452"/>
    </source>
</evidence>
<comment type="subcellular location">
    <subcellularLocation>
        <location evidence="1 10">Cell outer membrane</location>
        <topology evidence="1 10">Multi-pass membrane protein</topology>
    </subcellularLocation>
</comment>
<comment type="caution">
    <text evidence="15">The sequence shown here is derived from an EMBL/GenBank/DDBJ whole genome shotgun (WGS) entry which is preliminary data.</text>
</comment>
<feature type="domain" description="TonB-dependent receptor-like beta-barrel" evidence="13">
    <location>
        <begin position="279"/>
        <end position="707"/>
    </location>
</feature>
<feature type="domain" description="TonB-dependent receptor plug" evidence="14">
    <location>
        <begin position="67"/>
        <end position="180"/>
    </location>
</feature>
<evidence type="ECO:0000313" key="16">
    <source>
        <dbReference type="Proteomes" id="UP000286947"/>
    </source>
</evidence>
<accession>A0A433SFF1</accession>
<evidence type="ECO:0000256" key="9">
    <source>
        <dbReference type="ARBA" id="ARBA00023237"/>
    </source>
</evidence>
<dbReference type="SUPFAM" id="SSF56935">
    <property type="entry name" value="Porins"/>
    <property type="match status" value="1"/>
</dbReference>
<keyword evidence="16" id="KW-1185">Reference proteome</keyword>
<dbReference type="Gene3D" id="2.40.170.20">
    <property type="entry name" value="TonB-dependent receptor, beta-barrel domain"/>
    <property type="match status" value="1"/>
</dbReference>
<dbReference type="RefSeq" id="WP_126979527.1">
    <property type="nucleotide sequence ID" value="NZ_PQSP01000002.1"/>
</dbReference>
<evidence type="ECO:0000256" key="7">
    <source>
        <dbReference type="ARBA" id="ARBA00023136"/>
    </source>
</evidence>
<dbReference type="Gene3D" id="2.170.130.10">
    <property type="entry name" value="TonB-dependent receptor, plug domain"/>
    <property type="match status" value="1"/>
</dbReference>
<evidence type="ECO:0000256" key="2">
    <source>
        <dbReference type="ARBA" id="ARBA00009810"/>
    </source>
</evidence>
<keyword evidence="9 10" id="KW-0998">Cell outer membrane</keyword>
<dbReference type="AlphaFoldDB" id="A0A433SFF1"/>
<comment type="similarity">
    <text evidence="2 10 11">Belongs to the TonB-dependent receptor family.</text>
</comment>
<dbReference type="GO" id="GO:0009279">
    <property type="term" value="C:cell outer membrane"/>
    <property type="evidence" value="ECO:0007669"/>
    <property type="project" value="UniProtKB-SubCell"/>
</dbReference>
<dbReference type="Pfam" id="PF00593">
    <property type="entry name" value="TonB_dep_Rec_b-barrel"/>
    <property type="match status" value="1"/>
</dbReference>
<keyword evidence="3 10" id="KW-0813">Transport</keyword>
<keyword evidence="5 10" id="KW-0812">Transmembrane</keyword>
<dbReference type="InterPro" id="IPR010105">
    <property type="entry name" value="TonB_sidphr_rcpt"/>
</dbReference>
<dbReference type="NCBIfam" id="NF010048">
    <property type="entry name" value="PRK13524.1"/>
    <property type="match status" value="1"/>
</dbReference>
<dbReference type="InterPro" id="IPR036942">
    <property type="entry name" value="Beta-barrel_TonB_sf"/>
</dbReference>
<proteinExistence type="inferred from homology"/>
<keyword evidence="8 15" id="KW-0675">Receptor</keyword>
<dbReference type="CDD" id="cd01347">
    <property type="entry name" value="ligand_gated_channel"/>
    <property type="match status" value="1"/>
</dbReference>
<evidence type="ECO:0000256" key="6">
    <source>
        <dbReference type="ARBA" id="ARBA00023077"/>
    </source>
</evidence>
<dbReference type="InterPro" id="IPR012910">
    <property type="entry name" value="Plug_dom"/>
</dbReference>
<name>A0A433SFF1_9BURK</name>
<evidence type="ECO:0000256" key="10">
    <source>
        <dbReference type="PROSITE-ProRule" id="PRU01360"/>
    </source>
</evidence>
<gene>
    <name evidence="15" type="primary">pfeA</name>
    <name evidence="15" type="ORF">CUZ56_01420</name>
</gene>
<dbReference type="InterPro" id="IPR058134">
    <property type="entry name" value="PirA/FepA/PfeA"/>
</dbReference>
<dbReference type="EMBL" id="PQSP01000002">
    <property type="protein sequence ID" value="RUS67473.1"/>
    <property type="molecule type" value="Genomic_DNA"/>
</dbReference>
<dbReference type="InterPro" id="IPR039426">
    <property type="entry name" value="TonB-dep_rcpt-like"/>
</dbReference>
<dbReference type="GO" id="GO:0015344">
    <property type="term" value="F:siderophore uptake transmembrane transporter activity"/>
    <property type="evidence" value="ECO:0007669"/>
    <property type="project" value="TreeGrafter"/>
</dbReference>
<keyword evidence="12" id="KW-0732">Signal</keyword>
<dbReference type="OrthoDB" id="183532at2"/>
<dbReference type="Proteomes" id="UP000286947">
    <property type="component" value="Unassembled WGS sequence"/>
</dbReference>
<dbReference type="Pfam" id="PF07715">
    <property type="entry name" value="Plug"/>
    <property type="match status" value="1"/>
</dbReference>
<reference evidence="15 16" key="1">
    <citation type="submission" date="2018-01" db="EMBL/GenBank/DDBJ databases">
        <title>Saezia sanguinis gen. nov., sp. nov., in the order Burkholderiales isolated from human blood.</title>
        <authorList>
            <person name="Medina-Pascual M.J."/>
            <person name="Valdezate S."/>
            <person name="Monzon S."/>
            <person name="Cuesta I."/>
            <person name="Carrasco G."/>
            <person name="Villalon P."/>
            <person name="Saez-Nieto J.A."/>
        </authorList>
    </citation>
    <scope>NUCLEOTIDE SEQUENCE [LARGE SCALE GENOMIC DNA]</scope>
    <source>
        <strain evidence="15 16">CNM695-12</strain>
    </source>
</reference>
<evidence type="ECO:0000313" key="15">
    <source>
        <dbReference type="EMBL" id="RUS67473.1"/>
    </source>
</evidence>
<sequence length="741" mass="81790" precursor="true">MHVSKFSKSKVALLVSMLFAYPVYAQSTDINSDESNNSEQVASEGGSLETVRVIGTAEEEMRQSLGYSVITAEDIEKRPPVNDISDIVRTMPGVNLTGSSASGQRGNNRQIEIRGMGPENTLILVDGKPVTSRNSVRYGWRGERDTRGDSNWVPASEIERIEVLRGPSAARYGSGAAGGVVNIITKRNTDKIGGSITVYANKPEHSNEGATTRSTFDLSGPIGERLSFRMYGNINKTDADDSDINSDATISGNSAGREGVRNRDIAGRLTWNLADGHTIDFDGSFSRQGNIYAGDSQNNIALDDNRSYLLGRETNRMYRESYSITHNGIYDFGTSMSYLQYTNTRNTRLVEALAGGPEGSITSPNDFNTSKLSDYVAHTEVNVPLNTFGVRHVLTTGLEWSMSKMDDPSSMTQSLNFGNITHIPYTTGERSGHMSSNMKSFFVEDNIGVTDRFILTPGLRFDHHSISGSNWSPSLNGSFDLTDRITFKAGIARAYKAPNLFQTNANYLLASRGNGCYDSGSCYLLGNADLKPEISINKEIGFEYKTPDNFRFGVTYFRNDYRNKIQAGTDIIAKTSTGYNIYEWTNVSKAVIEGLEGSVNIPVLSNLNWSTNFTYMINSENKETGEVLSLTPEYTINSTLDWRPTAQWSLQGTLTYYGRIKPMRYSYKGELLTGQAATTRGSYALVGLSSTYQVHDQLHFTVGISNLFDKRLYRRGNSTSAGSETFNEPGRAFYISATHKF</sequence>
<keyword evidence="4 10" id="KW-1134">Transmembrane beta strand</keyword>
<evidence type="ECO:0000256" key="5">
    <source>
        <dbReference type="ARBA" id="ARBA00022692"/>
    </source>
</evidence>
<dbReference type="InterPro" id="IPR000531">
    <property type="entry name" value="Beta-barrel_TonB"/>
</dbReference>